<feature type="compositionally biased region" description="Basic residues" evidence="4">
    <location>
        <begin position="140"/>
        <end position="150"/>
    </location>
</feature>
<dbReference type="AlphaFoldDB" id="A0A6P6S176"/>
<evidence type="ECO:0000313" key="7">
    <source>
        <dbReference type="RefSeq" id="XP_026193392.1"/>
    </source>
</evidence>
<dbReference type="Proteomes" id="UP000515125">
    <property type="component" value="Unplaced"/>
</dbReference>
<comment type="similarity">
    <text evidence="1">Belongs to the universal ribosomal protein uL15 family.</text>
</comment>
<accession>A0A6P6S176</accession>
<name>A0A6P6S176_9EIME</name>
<dbReference type="PANTHER" id="PTHR12934:SF11">
    <property type="entry name" value="LARGE RIBOSOMAL SUBUNIT PROTEIN UL15M"/>
    <property type="match status" value="1"/>
</dbReference>
<reference evidence="7" key="1">
    <citation type="submission" date="2025-08" db="UniProtKB">
        <authorList>
            <consortium name="RefSeq"/>
        </authorList>
    </citation>
    <scope>IDENTIFICATION</scope>
</reference>
<feature type="compositionally biased region" description="Polar residues" evidence="4">
    <location>
        <begin position="367"/>
        <end position="383"/>
    </location>
</feature>
<keyword evidence="3" id="KW-0687">Ribonucleoprotein</keyword>
<evidence type="ECO:0000256" key="3">
    <source>
        <dbReference type="ARBA" id="ARBA00023274"/>
    </source>
</evidence>
<dbReference type="GO" id="GO:0003735">
    <property type="term" value="F:structural constituent of ribosome"/>
    <property type="evidence" value="ECO:0007669"/>
    <property type="project" value="InterPro"/>
</dbReference>
<dbReference type="InterPro" id="IPR005749">
    <property type="entry name" value="Ribosomal_uL15_bac-type"/>
</dbReference>
<proteinExistence type="inferred from homology"/>
<evidence type="ECO:0000256" key="1">
    <source>
        <dbReference type="ARBA" id="ARBA00007320"/>
    </source>
</evidence>
<gene>
    <name evidence="7" type="primary">LOC34618470</name>
</gene>
<dbReference type="Pfam" id="PF00828">
    <property type="entry name" value="Ribosomal_L27A"/>
    <property type="match status" value="1"/>
</dbReference>
<dbReference type="RefSeq" id="XP_026193392.1">
    <property type="nucleotide sequence ID" value="XM_026337607.1"/>
</dbReference>
<protein>
    <submittedName>
        <fullName evidence="7">39S ribosomal protein L15, mitochondrial</fullName>
    </submittedName>
</protein>
<evidence type="ECO:0000313" key="6">
    <source>
        <dbReference type="Proteomes" id="UP000515125"/>
    </source>
</evidence>
<organism evidence="6 7">
    <name type="scientific">Cyclospora cayetanensis</name>
    <dbReference type="NCBI Taxonomy" id="88456"/>
    <lineage>
        <taxon>Eukaryota</taxon>
        <taxon>Sar</taxon>
        <taxon>Alveolata</taxon>
        <taxon>Apicomplexa</taxon>
        <taxon>Conoidasida</taxon>
        <taxon>Coccidia</taxon>
        <taxon>Eucoccidiorida</taxon>
        <taxon>Eimeriorina</taxon>
        <taxon>Eimeriidae</taxon>
        <taxon>Cyclospora</taxon>
    </lineage>
</organism>
<evidence type="ECO:0000259" key="5">
    <source>
        <dbReference type="Pfam" id="PF00828"/>
    </source>
</evidence>
<evidence type="ECO:0000256" key="2">
    <source>
        <dbReference type="ARBA" id="ARBA00022980"/>
    </source>
</evidence>
<evidence type="ECO:0000256" key="4">
    <source>
        <dbReference type="SAM" id="MobiDB-lite"/>
    </source>
</evidence>
<dbReference type="OrthoDB" id="361383at2759"/>
<dbReference type="GO" id="GO:0006412">
    <property type="term" value="P:translation"/>
    <property type="evidence" value="ECO:0007669"/>
    <property type="project" value="InterPro"/>
</dbReference>
<dbReference type="PANTHER" id="PTHR12934">
    <property type="entry name" value="50S RIBOSOMAL PROTEIN L15"/>
    <property type="match status" value="1"/>
</dbReference>
<dbReference type="InterPro" id="IPR030878">
    <property type="entry name" value="Ribosomal_uL15"/>
</dbReference>
<feature type="region of interest" description="Disordered" evidence="4">
    <location>
        <begin position="120"/>
        <end position="181"/>
    </location>
</feature>
<feature type="domain" description="Large ribosomal subunit protein uL15/eL18" evidence="5">
    <location>
        <begin position="205"/>
        <end position="279"/>
    </location>
</feature>
<keyword evidence="2 7" id="KW-0689">Ribosomal protein</keyword>
<dbReference type="GeneID" id="34618470"/>
<dbReference type="SUPFAM" id="SSF52080">
    <property type="entry name" value="Ribosomal proteins L15p and L18e"/>
    <property type="match status" value="1"/>
</dbReference>
<keyword evidence="6" id="KW-1185">Reference proteome</keyword>
<dbReference type="HAMAP" id="MF_01341">
    <property type="entry name" value="Ribosomal_uL15"/>
    <property type="match status" value="1"/>
</dbReference>
<dbReference type="GO" id="GO:0005762">
    <property type="term" value="C:mitochondrial large ribosomal subunit"/>
    <property type="evidence" value="ECO:0007669"/>
    <property type="project" value="TreeGrafter"/>
</dbReference>
<dbReference type="InterPro" id="IPR021131">
    <property type="entry name" value="Ribosomal_uL15/eL18"/>
</dbReference>
<dbReference type="InterPro" id="IPR036227">
    <property type="entry name" value="Ribosomal_uL15/eL18_sf"/>
</dbReference>
<sequence length="396" mass="45201">MAISWMPSNAEDLFACFLPPSFTLSKTCYPFTPHGVLQGSPEDKNQQAPRFASPLLRPWNGSSPQICPPGDFGPEWHTGAEGHIPLVAFSDFLASFARRKRGGAPVEEATRTLALPRSRRTAIQRKPLLPIEPRNLRQPGLRKKKRRRGRGDKSSAKGIRLKRDQQGRFKGPRSKTFEGGKTPLYRRLPKWPEAWLGRQRKRWEPLNLAKIRQFLEQGRLDARFPITQRHLHDSRCVRVRNGVHLFNVNDYPFPYRISIEVASADQSAIDAVRRVGGEVRVVYRHPINLRAHIKPYKFDVLPKTARPGLEAVHFLEKLRARGCVVSYIKPQWMELEERRMQRELQELWAEAEVAAGKLPSLHGEPSASLSGGRSNPTPRNASQRIAGWARLQRTRL</sequence>
<feature type="region of interest" description="Disordered" evidence="4">
    <location>
        <begin position="359"/>
        <end position="385"/>
    </location>
</feature>
<feature type="compositionally biased region" description="Basic and acidic residues" evidence="4">
    <location>
        <begin position="151"/>
        <end position="167"/>
    </location>
</feature>